<dbReference type="InterPro" id="IPR025943">
    <property type="entry name" value="Sigma_54_int_dom_ATP-bd_2"/>
</dbReference>
<dbReference type="Pfam" id="PF00158">
    <property type="entry name" value="Sigma54_activat"/>
    <property type="match status" value="1"/>
</dbReference>
<dbReference type="SMART" id="SM00382">
    <property type="entry name" value="AAA"/>
    <property type="match status" value="1"/>
</dbReference>
<dbReference type="Gene3D" id="1.10.10.60">
    <property type="entry name" value="Homeodomain-like"/>
    <property type="match status" value="1"/>
</dbReference>
<dbReference type="InterPro" id="IPR027417">
    <property type="entry name" value="P-loop_NTPase"/>
</dbReference>
<dbReference type="Gene3D" id="1.10.8.60">
    <property type="match status" value="1"/>
</dbReference>
<evidence type="ECO:0000256" key="3">
    <source>
        <dbReference type="ARBA" id="ARBA00023125"/>
    </source>
</evidence>
<dbReference type="InterPro" id="IPR002078">
    <property type="entry name" value="Sigma_54_int"/>
</dbReference>
<dbReference type="PANTHER" id="PTHR32071">
    <property type="entry name" value="TRANSCRIPTIONAL REGULATORY PROTEIN"/>
    <property type="match status" value="1"/>
</dbReference>
<dbReference type="InterPro" id="IPR008984">
    <property type="entry name" value="SMAD_FHA_dom_sf"/>
</dbReference>
<dbReference type="PROSITE" id="PS00676">
    <property type="entry name" value="SIGMA54_INTERACT_2"/>
    <property type="match status" value="1"/>
</dbReference>
<keyword evidence="2" id="KW-0067">ATP-binding</keyword>
<reference evidence="6" key="1">
    <citation type="submission" date="2021-12" db="EMBL/GenBank/DDBJ databases">
        <title>Discovery of the Pendulisporaceae a myxobacterial family with distinct sporulation behavior and unique specialized metabolism.</title>
        <authorList>
            <person name="Garcia R."/>
            <person name="Popoff A."/>
            <person name="Bader C.D."/>
            <person name="Loehr J."/>
            <person name="Walesch S."/>
            <person name="Walt C."/>
            <person name="Boldt J."/>
            <person name="Bunk B."/>
            <person name="Haeckl F.J.F.P.J."/>
            <person name="Gunesch A.P."/>
            <person name="Birkelbach J."/>
            <person name="Nuebel U."/>
            <person name="Pietschmann T."/>
            <person name="Bach T."/>
            <person name="Mueller R."/>
        </authorList>
    </citation>
    <scope>NUCLEOTIDE SEQUENCE</scope>
    <source>
        <strain evidence="6">MSr11367</strain>
    </source>
</reference>
<sequence length="455" mass="49551">MRHAVPPGGEPTKVQTFEPLAKAAPCPHLMWRDLRGQHKVKLTMPSTLLGSASGVSVVITDTTVSRLHAEIELREDGVWIRDLGSRNGTFVEGVLVSRARVADGSKVKLGVTELTVVYDGEQQPPELWPEESFGPLVGRTPVMRALFAYLSNIAKADSPVFIQGETGTGKELVAQAIHEASPRADKPFVIVDCAALPESLIESELFGHAKGAFTGAITARTGAIEAADGGTLFLDEIGDLPMSVQPRLLRALESSTIRRVGETSRRKVNVRFLSATHRDLRTMVNAGDFREDLYFRLAVLPVSVPPLREHLDDVPLLVERFLPPGVAASPEIVAQLTKRPWLGNVRALRNFVHRAAVMGAQVALSLSDTAGEGVPSPSLPPPATNAAAAWPGVADFDPAIFDADFKRFRETWGDTGEREYVRRLLARHGRNVSNAARAAGVDRTYLYRLIRKHLL</sequence>
<dbReference type="InterPro" id="IPR003593">
    <property type="entry name" value="AAA+_ATPase"/>
</dbReference>
<dbReference type="PROSITE" id="PS00675">
    <property type="entry name" value="SIGMA54_INTERACT_1"/>
    <property type="match status" value="1"/>
</dbReference>
<dbReference type="PROSITE" id="PS50045">
    <property type="entry name" value="SIGMA54_INTERACT_4"/>
    <property type="match status" value="1"/>
</dbReference>
<dbReference type="InterPro" id="IPR058031">
    <property type="entry name" value="AAA_lid_NorR"/>
</dbReference>
<dbReference type="CDD" id="cd00060">
    <property type="entry name" value="FHA"/>
    <property type="match status" value="1"/>
</dbReference>
<dbReference type="EMBL" id="CP089983">
    <property type="protein sequence ID" value="WXB10108.1"/>
    <property type="molecule type" value="Genomic_DNA"/>
</dbReference>
<dbReference type="Pfam" id="PF25601">
    <property type="entry name" value="AAA_lid_14"/>
    <property type="match status" value="1"/>
</dbReference>
<protein>
    <submittedName>
        <fullName evidence="6">Sigma 54-interacting transcriptional regulator</fullName>
    </submittedName>
</protein>
<evidence type="ECO:0000259" key="4">
    <source>
        <dbReference type="PROSITE" id="PS50006"/>
    </source>
</evidence>
<accession>A0ABZ2LJS7</accession>
<keyword evidence="7" id="KW-1185">Reference proteome</keyword>
<dbReference type="SUPFAM" id="SSF49879">
    <property type="entry name" value="SMAD/FHA domain"/>
    <property type="match status" value="1"/>
</dbReference>
<dbReference type="InterPro" id="IPR009057">
    <property type="entry name" value="Homeodomain-like_sf"/>
</dbReference>
<evidence type="ECO:0000313" key="7">
    <source>
        <dbReference type="Proteomes" id="UP001374803"/>
    </source>
</evidence>
<dbReference type="Gene3D" id="2.60.200.20">
    <property type="match status" value="1"/>
</dbReference>
<dbReference type="Pfam" id="PF00498">
    <property type="entry name" value="FHA"/>
    <property type="match status" value="1"/>
</dbReference>
<evidence type="ECO:0000259" key="5">
    <source>
        <dbReference type="PROSITE" id="PS50045"/>
    </source>
</evidence>
<evidence type="ECO:0000313" key="6">
    <source>
        <dbReference type="EMBL" id="WXB10108.1"/>
    </source>
</evidence>
<dbReference type="SUPFAM" id="SSF46689">
    <property type="entry name" value="Homeodomain-like"/>
    <property type="match status" value="1"/>
</dbReference>
<dbReference type="Proteomes" id="UP001374803">
    <property type="component" value="Chromosome"/>
</dbReference>
<dbReference type="InterPro" id="IPR025662">
    <property type="entry name" value="Sigma_54_int_dom_ATP-bd_1"/>
</dbReference>
<dbReference type="PROSITE" id="PS50006">
    <property type="entry name" value="FHA_DOMAIN"/>
    <property type="match status" value="1"/>
</dbReference>
<feature type="domain" description="Sigma-54 factor interaction" evidence="5">
    <location>
        <begin position="136"/>
        <end position="357"/>
    </location>
</feature>
<dbReference type="PANTHER" id="PTHR32071:SF117">
    <property type="entry name" value="PTS-DEPENDENT DIHYDROXYACETONE KINASE OPERON REGULATORY PROTEIN-RELATED"/>
    <property type="match status" value="1"/>
</dbReference>
<feature type="domain" description="FHA" evidence="4">
    <location>
        <begin position="47"/>
        <end position="96"/>
    </location>
</feature>
<dbReference type="SMART" id="SM00240">
    <property type="entry name" value="FHA"/>
    <property type="match status" value="1"/>
</dbReference>
<evidence type="ECO:0000256" key="1">
    <source>
        <dbReference type="ARBA" id="ARBA00022741"/>
    </source>
</evidence>
<dbReference type="CDD" id="cd00009">
    <property type="entry name" value="AAA"/>
    <property type="match status" value="1"/>
</dbReference>
<organism evidence="6 7">
    <name type="scientific">Pendulispora rubella</name>
    <dbReference type="NCBI Taxonomy" id="2741070"/>
    <lineage>
        <taxon>Bacteria</taxon>
        <taxon>Pseudomonadati</taxon>
        <taxon>Myxococcota</taxon>
        <taxon>Myxococcia</taxon>
        <taxon>Myxococcales</taxon>
        <taxon>Sorangiineae</taxon>
        <taxon>Pendulisporaceae</taxon>
        <taxon>Pendulispora</taxon>
    </lineage>
</organism>
<evidence type="ECO:0000256" key="2">
    <source>
        <dbReference type="ARBA" id="ARBA00022840"/>
    </source>
</evidence>
<dbReference type="Gene3D" id="3.40.50.300">
    <property type="entry name" value="P-loop containing nucleotide triphosphate hydrolases"/>
    <property type="match status" value="1"/>
</dbReference>
<name>A0ABZ2LJS7_9BACT</name>
<proteinExistence type="predicted"/>
<dbReference type="RefSeq" id="WP_394839785.1">
    <property type="nucleotide sequence ID" value="NZ_CP089929.1"/>
</dbReference>
<keyword evidence="3" id="KW-0238">DNA-binding</keyword>
<dbReference type="SUPFAM" id="SSF52540">
    <property type="entry name" value="P-loop containing nucleoside triphosphate hydrolases"/>
    <property type="match status" value="1"/>
</dbReference>
<dbReference type="InterPro" id="IPR000253">
    <property type="entry name" value="FHA_dom"/>
</dbReference>
<gene>
    <name evidence="6" type="ORF">LVJ94_23135</name>
</gene>
<keyword evidence="1" id="KW-0547">Nucleotide-binding</keyword>